<comment type="caution">
    <text evidence="2">The sequence shown here is derived from an EMBL/GenBank/DDBJ whole genome shotgun (WGS) entry which is preliminary data.</text>
</comment>
<dbReference type="Proteomes" id="UP000075578">
    <property type="component" value="Unassembled WGS sequence"/>
</dbReference>
<dbReference type="AlphaFoldDB" id="A0A150IR86"/>
<sequence length="334" mass="38198">MQEGDLIGKSSNMAFASKELNRLINELNWDPKLVTITSCDADSQLPSDYFANLSYYYIFDQDSIYKFYTGAVQLYANIWRLPFFARVKNSMSTIYNVGRLIRTDKLVPFSTYTTSFWLIKEIGFWSPDIVPEDFHTFCKALFKFPAKVATVPLFQKIMSDAAEGEGSIDTIKNNYFQERRWSWGISDDGWIIKNMIKSVLTGKATLRSLYISGHIVFDHISGVGLALLVSLGGNIPLLINPRFANTVVGFNLPIVSSFIIQITLLFFVLMIIVDSLMKPTIPGKMTFKRRILLLLEWIVQPITSIFMVTIPGFEAHTRLLFGKYLEYYLTKKKD</sequence>
<keyword evidence="1" id="KW-0812">Transmembrane</keyword>
<protein>
    <submittedName>
        <fullName evidence="2">Uncharacterized protein</fullName>
    </submittedName>
</protein>
<reference evidence="2 3" key="1">
    <citation type="journal article" date="2016" name="ISME J.">
        <title>Chasing the elusive Euryarchaeota class WSA2: genomes reveal a uniquely fastidious methyl-reducing methanogen.</title>
        <authorList>
            <person name="Nobu M.K."/>
            <person name="Narihiro T."/>
            <person name="Kuroda K."/>
            <person name="Mei R."/>
            <person name="Liu W.T."/>
        </authorList>
    </citation>
    <scope>NUCLEOTIDE SEQUENCE [LARGE SCALE GENOMIC DNA]</scope>
    <source>
        <strain evidence="2">U1lsi0528_Bin089</strain>
    </source>
</reference>
<feature type="transmembrane region" description="Helical" evidence="1">
    <location>
        <begin position="294"/>
        <end position="313"/>
    </location>
</feature>
<feature type="transmembrane region" description="Helical" evidence="1">
    <location>
        <begin position="251"/>
        <end position="273"/>
    </location>
</feature>
<evidence type="ECO:0000313" key="2">
    <source>
        <dbReference type="EMBL" id="KYC47480.1"/>
    </source>
</evidence>
<accession>A0A150IR86</accession>
<dbReference type="PANTHER" id="PTHR36851">
    <property type="entry name" value="UNNAMED PRODUCT"/>
    <property type="match status" value="1"/>
</dbReference>
<evidence type="ECO:0000256" key="1">
    <source>
        <dbReference type="SAM" id="Phobius"/>
    </source>
</evidence>
<keyword evidence="1" id="KW-1133">Transmembrane helix</keyword>
<name>A0A150IR86_9EURY</name>
<organism evidence="2 3">
    <name type="scientific">Candidatus Methanofastidiosum methylothiophilum</name>
    <dbReference type="NCBI Taxonomy" id="1705564"/>
    <lineage>
        <taxon>Archaea</taxon>
        <taxon>Methanobacteriati</taxon>
        <taxon>Methanobacteriota</taxon>
        <taxon>Stenosarchaea group</taxon>
        <taxon>Candidatus Methanofastidiosia</taxon>
        <taxon>Candidatus Methanofastidiosales</taxon>
        <taxon>Candidatus Methanofastidiosaceae</taxon>
        <taxon>Candidatus Methanofastidiosum</taxon>
    </lineage>
</organism>
<evidence type="ECO:0000313" key="3">
    <source>
        <dbReference type="Proteomes" id="UP000075578"/>
    </source>
</evidence>
<dbReference type="EMBL" id="LNGD01000157">
    <property type="protein sequence ID" value="KYC47480.1"/>
    <property type="molecule type" value="Genomic_DNA"/>
</dbReference>
<feature type="transmembrane region" description="Helical" evidence="1">
    <location>
        <begin position="216"/>
        <end position="239"/>
    </location>
</feature>
<proteinExistence type="predicted"/>
<gene>
    <name evidence="2" type="ORF">AMQ74_01677</name>
</gene>
<dbReference type="PANTHER" id="PTHR36851:SF1">
    <property type="entry name" value="GLYCO_TRANS_2-LIKE DOMAIN-CONTAINING PROTEIN"/>
    <property type="match status" value="1"/>
</dbReference>
<keyword evidence="1" id="KW-0472">Membrane</keyword>